<comment type="caution">
    <text evidence="3">The sequence shown here is derived from an EMBL/GenBank/DDBJ whole genome shotgun (WGS) entry which is preliminary data.</text>
</comment>
<keyword evidence="4" id="KW-1185">Reference proteome</keyword>
<evidence type="ECO:0000256" key="1">
    <source>
        <dbReference type="SAM" id="MobiDB-lite"/>
    </source>
</evidence>
<dbReference type="RefSeq" id="WP_304446692.1">
    <property type="nucleotide sequence ID" value="NZ_JARRAH010000001.1"/>
</dbReference>
<evidence type="ECO:0000313" key="3">
    <source>
        <dbReference type="EMBL" id="MFC6834982.1"/>
    </source>
</evidence>
<dbReference type="EMBL" id="JBHSXM010000001">
    <property type="protein sequence ID" value="MFC6834982.1"/>
    <property type="molecule type" value="Genomic_DNA"/>
</dbReference>
<feature type="region of interest" description="Disordered" evidence="1">
    <location>
        <begin position="27"/>
        <end position="96"/>
    </location>
</feature>
<feature type="compositionally biased region" description="Low complexity" evidence="1">
    <location>
        <begin position="65"/>
        <end position="81"/>
    </location>
</feature>
<dbReference type="Pfam" id="PF20068">
    <property type="entry name" value="Amphi-Trp"/>
    <property type="match status" value="1"/>
</dbReference>
<feature type="compositionally biased region" description="Low complexity" evidence="1">
    <location>
        <begin position="28"/>
        <end position="46"/>
    </location>
</feature>
<protein>
    <submittedName>
        <fullName evidence="3">Amphi-Trp domain-containing protein</fullName>
    </submittedName>
</protein>
<proteinExistence type="predicted"/>
<reference evidence="3 4" key="1">
    <citation type="journal article" date="2019" name="Int. J. Syst. Evol. Microbiol.">
        <title>The Global Catalogue of Microorganisms (GCM) 10K type strain sequencing project: providing services to taxonomists for standard genome sequencing and annotation.</title>
        <authorList>
            <consortium name="The Broad Institute Genomics Platform"/>
            <consortium name="The Broad Institute Genome Sequencing Center for Infectious Disease"/>
            <person name="Wu L."/>
            <person name="Ma J."/>
        </authorList>
    </citation>
    <scope>NUCLEOTIDE SEQUENCE [LARGE SCALE GENOMIC DNA]</scope>
    <source>
        <strain evidence="3 4">PSRA2</strain>
    </source>
</reference>
<sequence length="151" mass="15682">MSSLEAEREMTRAEVAAYLREFADRLDGSATGTGESSSGTEANTSGRSSVTGTEDEARTPESQRGTDGNAASTTSTTNAADSQESGTGAGSEKVTLVVGNESATVNPPEAMDFAVEVSGNDPVFGAGRQGVEFGLYWRADEVEEDDELSIQ</sequence>
<gene>
    <name evidence="3" type="ORF">ACFQHK_00500</name>
</gene>
<name>A0ABD5U3D5_9EURY</name>
<dbReference type="InterPro" id="IPR027598">
    <property type="entry name" value="Amphi-Trp_dom"/>
</dbReference>
<accession>A0ABD5U3D5</accession>
<organism evidence="3 4">
    <name type="scientific">Halomarina ordinaria</name>
    <dbReference type="NCBI Taxonomy" id="3033939"/>
    <lineage>
        <taxon>Archaea</taxon>
        <taxon>Methanobacteriati</taxon>
        <taxon>Methanobacteriota</taxon>
        <taxon>Stenosarchaea group</taxon>
        <taxon>Halobacteria</taxon>
        <taxon>Halobacteriales</taxon>
        <taxon>Natronomonadaceae</taxon>
        <taxon>Halomarina</taxon>
    </lineage>
</organism>
<evidence type="ECO:0000259" key="2">
    <source>
        <dbReference type="Pfam" id="PF20068"/>
    </source>
</evidence>
<evidence type="ECO:0000313" key="4">
    <source>
        <dbReference type="Proteomes" id="UP001596406"/>
    </source>
</evidence>
<dbReference type="AlphaFoldDB" id="A0ABD5U3D5"/>
<dbReference type="Proteomes" id="UP001596406">
    <property type="component" value="Unassembled WGS sequence"/>
</dbReference>
<feature type="domain" description="Amphi-Trp" evidence="2">
    <location>
        <begin position="91"/>
        <end position="150"/>
    </location>
</feature>